<evidence type="ECO:0000256" key="14">
    <source>
        <dbReference type="ARBA" id="ARBA00023098"/>
    </source>
</evidence>
<keyword evidence="12 18" id="KW-0548">Nucleotidyltransferase</keyword>
<comment type="subcellular location">
    <subcellularLocation>
        <location evidence="2">Cell membrane</location>
        <topology evidence="2">Multi-pass membrane protein</topology>
    </subcellularLocation>
</comment>
<feature type="transmembrane region" description="Helical" evidence="19">
    <location>
        <begin position="215"/>
        <end position="235"/>
    </location>
</feature>
<comment type="pathway">
    <text evidence="4">Lipid metabolism.</text>
</comment>
<dbReference type="GO" id="GO:0016024">
    <property type="term" value="P:CDP-diacylglycerol biosynthetic process"/>
    <property type="evidence" value="ECO:0007669"/>
    <property type="project" value="UniProtKB-UniPathway"/>
</dbReference>
<comment type="catalytic activity">
    <reaction evidence="1 18">
        <text>a 1,2-diacyl-sn-glycero-3-phosphate + CTP + H(+) = a CDP-1,2-diacyl-sn-glycerol + diphosphate</text>
        <dbReference type="Rhea" id="RHEA:16229"/>
        <dbReference type="ChEBI" id="CHEBI:15378"/>
        <dbReference type="ChEBI" id="CHEBI:33019"/>
        <dbReference type="ChEBI" id="CHEBI:37563"/>
        <dbReference type="ChEBI" id="CHEBI:58332"/>
        <dbReference type="ChEBI" id="CHEBI:58608"/>
        <dbReference type="EC" id="2.7.7.41"/>
    </reaction>
</comment>
<evidence type="ECO:0000256" key="19">
    <source>
        <dbReference type="SAM" id="Phobius"/>
    </source>
</evidence>
<dbReference type="PANTHER" id="PTHR46382:SF1">
    <property type="entry name" value="PHOSPHATIDATE CYTIDYLYLTRANSFERASE"/>
    <property type="match status" value="1"/>
</dbReference>
<dbReference type="RefSeq" id="WP_154770706.1">
    <property type="nucleotide sequence ID" value="NZ_WLYK01000011.1"/>
</dbReference>
<dbReference type="InterPro" id="IPR000374">
    <property type="entry name" value="PC_trans"/>
</dbReference>
<dbReference type="UniPathway" id="UPA00557">
    <property type="reaction ID" value="UER00614"/>
</dbReference>
<dbReference type="EC" id="2.7.7.41" evidence="6 18"/>
<protein>
    <recommendedName>
        <fullName evidence="7 18">Phosphatidate cytidylyltransferase</fullName>
        <ecNumber evidence="6 18">2.7.7.41</ecNumber>
    </recommendedName>
</protein>
<keyword evidence="14" id="KW-0443">Lipid metabolism</keyword>
<dbReference type="PROSITE" id="PS01315">
    <property type="entry name" value="CDS"/>
    <property type="match status" value="1"/>
</dbReference>
<gene>
    <name evidence="20" type="ORF">GIS00_22470</name>
</gene>
<evidence type="ECO:0000256" key="3">
    <source>
        <dbReference type="ARBA" id="ARBA00005119"/>
    </source>
</evidence>
<dbReference type="PANTHER" id="PTHR46382">
    <property type="entry name" value="PHOSPHATIDATE CYTIDYLYLTRANSFERASE"/>
    <property type="match status" value="1"/>
</dbReference>
<keyword evidence="10 18" id="KW-0808">Transferase</keyword>
<keyword evidence="16" id="KW-0594">Phospholipid biosynthesis</keyword>
<feature type="transmembrane region" description="Helical" evidence="19">
    <location>
        <begin position="20"/>
        <end position="38"/>
    </location>
</feature>
<evidence type="ECO:0000256" key="17">
    <source>
        <dbReference type="ARBA" id="ARBA00023264"/>
    </source>
</evidence>
<proteinExistence type="inferred from homology"/>
<feature type="transmembrane region" description="Helical" evidence="19">
    <location>
        <begin position="97"/>
        <end position="113"/>
    </location>
</feature>
<comment type="similarity">
    <text evidence="5 18">Belongs to the CDS family.</text>
</comment>
<evidence type="ECO:0000256" key="10">
    <source>
        <dbReference type="ARBA" id="ARBA00022679"/>
    </source>
</evidence>
<evidence type="ECO:0000256" key="18">
    <source>
        <dbReference type="RuleBase" id="RU003938"/>
    </source>
</evidence>
<keyword evidence="15 19" id="KW-0472">Membrane</keyword>
<evidence type="ECO:0000256" key="6">
    <source>
        <dbReference type="ARBA" id="ARBA00012487"/>
    </source>
</evidence>
<dbReference type="EMBL" id="WLYK01000011">
    <property type="protein sequence ID" value="MTD16705.1"/>
    <property type="molecule type" value="Genomic_DNA"/>
</dbReference>
<keyword evidence="11 18" id="KW-0812">Transmembrane</keyword>
<keyword evidence="13 19" id="KW-1133">Transmembrane helix</keyword>
<evidence type="ECO:0000256" key="12">
    <source>
        <dbReference type="ARBA" id="ARBA00022695"/>
    </source>
</evidence>
<organism evidence="20 21">
    <name type="scientific">Nakamurella alba</name>
    <dbReference type="NCBI Taxonomy" id="2665158"/>
    <lineage>
        <taxon>Bacteria</taxon>
        <taxon>Bacillati</taxon>
        <taxon>Actinomycetota</taxon>
        <taxon>Actinomycetes</taxon>
        <taxon>Nakamurellales</taxon>
        <taxon>Nakamurellaceae</taxon>
        <taxon>Nakamurella</taxon>
    </lineage>
</organism>
<sequence length="283" mass="29188">MSASPAPASPAPASRAGRNLPMAIGVGLFLGAIIVASLLLWRQGFLIIIAAAVGASIWEMRSTLATARGIRLAWLPLAVGAVATVVCAWPWGHQAQAVGIAVTALVLLAWRFTGGADGYLADVSASVFLLVYLGGFASFAAMMVAPEDGAARVLTFLIAVVCSDTGGYAAGVLFGKHPMAPRISPKKSWEGFAGSVVTAGVGGSLSVWLLLDHPWWQGLVLGLVLALVATIGDLAESLIKRDLGVKDMGTLLPGHGGVMDRMDSLLPSAVVAWILLSVFVPLP</sequence>
<evidence type="ECO:0000256" key="4">
    <source>
        <dbReference type="ARBA" id="ARBA00005189"/>
    </source>
</evidence>
<evidence type="ECO:0000256" key="5">
    <source>
        <dbReference type="ARBA" id="ARBA00010185"/>
    </source>
</evidence>
<keyword evidence="8" id="KW-1003">Cell membrane</keyword>
<feature type="transmembrane region" description="Helical" evidence="19">
    <location>
        <begin position="72"/>
        <end position="91"/>
    </location>
</feature>
<keyword evidence="17" id="KW-1208">Phospholipid metabolism</keyword>
<evidence type="ECO:0000256" key="7">
    <source>
        <dbReference type="ARBA" id="ARBA00019373"/>
    </source>
</evidence>
<feature type="transmembrane region" description="Helical" evidence="19">
    <location>
        <begin position="151"/>
        <end position="170"/>
    </location>
</feature>
<accession>A0A7K1FRE0</accession>
<evidence type="ECO:0000256" key="15">
    <source>
        <dbReference type="ARBA" id="ARBA00023136"/>
    </source>
</evidence>
<keyword evidence="21" id="KW-1185">Reference proteome</keyword>
<evidence type="ECO:0000313" key="21">
    <source>
        <dbReference type="Proteomes" id="UP000460221"/>
    </source>
</evidence>
<evidence type="ECO:0000256" key="9">
    <source>
        <dbReference type="ARBA" id="ARBA00022516"/>
    </source>
</evidence>
<name>A0A7K1FRE0_9ACTN</name>
<dbReference type="GO" id="GO:0005886">
    <property type="term" value="C:plasma membrane"/>
    <property type="evidence" value="ECO:0007669"/>
    <property type="project" value="UniProtKB-SubCell"/>
</dbReference>
<evidence type="ECO:0000256" key="11">
    <source>
        <dbReference type="ARBA" id="ARBA00022692"/>
    </source>
</evidence>
<evidence type="ECO:0000256" key="2">
    <source>
        <dbReference type="ARBA" id="ARBA00004651"/>
    </source>
</evidence>
<evidence type="ECO:0000256" key="8">
    <source>
        <dbReference type="ARBA" id="ARBA00022475"/>
    </source>
</evidence>
<feature type="transmembrane region" description="Helical" evidence="19">
    <location>
        <begin position="191"/>
        <end position="209"/>
    </location>
</feature>
<comment type="pathway">
    <text evidence="3 18">Phospholipid metabolism; CDP-diacylglycerol biosynthesis; CDP-diacylglycerol from sn-glycerol 3-phosphate: step 3/3.</text>
</comment>
<feature type="transmembrane region" description="Helical" evidence="19">
    <location>
        <begin position="265"/>
        <end position="282"/>
    </location>
</feature>
<dbReference type="Pfam" id="PF01148">
    <property type="entry name" value="CTP_transf_1"/>
    <property type="match status" value="1"/>
</dbReference>
<comment type="caution">
    <text evidence="20">The sequence shown here is derived from an EMBL/GenBank/DDBJ whole genome shotgun (WGS) entry which is preliminary data.</text>
</comment>
<evidence type="ECO:0000256" key="16">
    <source>
        <dbReference type="ARBA" id="ARBA00023209"/>
    </source>
</evidence>
<evidence type="ECO:0000256" key="1">
    <source>
        <dbReference type="ARBA" id="ARBA00001698"/>
    </source>
</evidence>
<keyword evidence="9" id="KW-0444">Lipid biosynthesis</keyword>
<dbReference type="Proteomes" id="UP000460221">
    <property type="component" value="Unassembled WGS sequence"/>
</dbReference>
<evidence type="ECO:0000313" key="20">
    <source>
        <dbReference type="EMBL" id="MTD16705.1"/>
    </source>
</evidence>
<feature type="transmembrane region" description="Helical" evidence="19">
    <location>
        <begin position="125"/>
        <end position="145"/>
    </location>
</feature>
<dbReference type="GO" id="GO:0004605">
    <property type="term" value="F:phosphatidate cytidylyltransferase activity"/>
    <property type="evidence" value="ECO:0007669"/>
    <property type="project" value="UniProtKB-EC"/>
</dbReference>
<evidence type="ECO:0000256" key="13">
    <source>
        <dbReference type="ARBA" id="ARBA00022989"/>
    </source>
</evidence>
<dbReference type="AlphaFoldDB" id="A0A7K1FRE0"/>
<reference evidence="20 21" key="1">
    <citation type="submission" date="2019-11" db="EMBL/GenBank/DDBJ databases">
        <authorList>
            <person name="Jiang L.-Q."/>
        </authorList>
    </citation>
    <scope>NUCLEOTIDE SEQUENCE [LARGE SCALE GENOMIC DNA]</scope>
    <source>
        <strain evidence="20 21">YIM 132087</strain>
    </source>
</reference>